<evidence type="ECO:0008006" key="3">
    <source>
        <dbReference type="Google" id="ProtNLM"/>
    </source>
</evidence>
<dbReference type="Proteomes" id="UP000034805">
    <property type="component" value="Unassembled WGS sequence"/>
</dbReference>
<comment type="caution">
    <text evidence="1">The sequence shown here is derived from an EMBL/GenBank/DDBJ whole genome shotgun (WGS) entry which is preliminary data.</text>
</comment>
<dbReference type="PANTHER" id="PTHR28450">
    <property type="entry name" value="FANCONI ANEMIA GROUP B PROTEIN"/>
    <property type="match status" value="1"/>
</dbReference>
<dbReference type="GO" id="GO:2000042">
    <property type="term" value="P:negative regulation of double-strand break repair via homologous recombination"/>
    <property type="evidence" value="ECO:0007669"/>
    <property type="project" value="TreeGrafter"/>
</dbReference>
<accession>A0A0P7V7Z6</accession>
<evidence type="ECO:0000313" key="2">
    <source>
        <dbReference type="Proteomes" id="UP000034805"/>
    </source>
</evidence>
<dbReference type="PANTHER" id="PTHR28450:SF1">
    <property type="entry name" value="FANCONI ANEMIA GROUP B PROTEIN"/>
    <property type="match status" value="1"/>
</dbReference>
<sequence length="958" mass="107772">MHGADGRPCVSDSITPLTSAMVSREDRSVRLAAFNGDILSFQLTYGSPRENQTRGGSELTYRRMSFERDSRLFSVRSEGAALITKSSSSDVNLVCCAPALDVKSGQMVPCILLRKRHRKSTGFKYVFFILCSSDSLEPHLEFKLPYKITDNVTFLQGPTVLWSHEGTIFYTSLEVCEVRKLPIELSSIIFIGELPADCRKIIILGSQKSTKEALSGHLEVMWPHQSLGYLLEDEKLFDGEWILPHAYSSVAKCIFFISAKAVNSGFKSTVVAATSKKQLVWFESGIPKDVCQLPFEEPESIQMADTGRDGCLFIVSFKQGRFCSVWRNSFQVARCWEDVSSVFVDDFVGCGTDQLLLLSEEPRPPQCKLTNFTITDLGDTTYTSRLEESETLNAAETAQENFLLTVQALESRLQSGVTLIHDLQRELEVKDRVLHQSVQALVDAVSGREHHLSRTYQEGMVSLWDEEEEEEEEEREERSSKEMFLTPVTLPALVEKIWQRVFEDQFVVGVVLTPEAASMISTTLRVEASDLASVRTFKNTVRWQLEMWFKLESDDLTESLLTVACMLDPQFKHLQFILESKREAAQSHFNSLLQDEGELLVATESVSASLLIEDDQGPFPHVLQSYSRTFKSCHSPLLAHIPLHHQEPMVKRRRQERADGAESVDVQKMTVTVVTDLGPVLASARHRCAVLLHVVHKEEDASCWKPGGPVLTRCGHVTLDVKVLSQGKYLPQMLNSSTFTTEESSEDLLSLLTMFESWSFYLWSAEHTLCDVSQWLQGPMQCEKVAISPDYLLTKPTGSSGRMLFHWQEKSPFHGELHVHCRSQNDLLQFLDSLCRYLPSYCEVQPFRTSGKEDLVRVAASALGAEVAALREGVSALLSDAQEEACRSAPEPVESFDELQKARAKMEMEKERSRRLRSPLVGVDQYRRLTSAMAQVQLEGDVAVHSLLDTLSPLSFLP</sequence>
<evidence type="ECO:0000313" key="1">
    <source>
        <dbReference type="EMBL" id="KPP78326.1"/>
    </source>
</evidence>
<dbReference type="InterPro" id="IPR033333">
    <property type="entry name" value="FANCB"/>
</dbReference>
<dbReference type="EMBL" id="JARO02000504">
    <property type="protein sequence ID" value="KPP78326.1"/>
    <property type="molecule type" value="Genomic_DNA"/>
</dbReference>
<reference evidence="1 2" key="1">
    <citation type="submission" date="2015-08" db="EMBL/GenBank/DDBJ databases">
        <title>The genome of the Asian arowana (Scleropages formosus).</title>
        <authorList>
            <person name="Tan M.H."/>
            <person name="Gan H.M."/>
            <person name="Croft L.J."/>
            <person name="Austin C.M."/>
        </authorList>
    </citation>
    <scope>NUCLEOTIDE SEQUENCE [LARGE SCALE GENOMIC DNA]</scope>
    <source>
        <strain evidence="1">Aro1</strain>
    </source>
</reference>
<gene>
    <name evidence="1" type="ORF">Z043_102173</name>
</gene>
<dbReference type="GO" id="GO:0036297">
    <property type="term" value="P:interstrand cross-link repair"/>
    <property type="evidence" value="ECO:0007669"/>
    <property type="project" value="InterPro"/>
</dbReference>
<dbReference type="GO" id="GO:1905168">
    <property type="term" value="P:positive regulation of double-strand break repair via homologous recombination"/>
    <property type="evidence" value="ECO:0007669"/>
    <property type="project" value="TreeGrafter"/>
</dbReference>
<proteinExistence type="predicted"/>
<name>A0A0P7V7Z6_SCLFO</name>
<dbReference type="GO" id="GO:1990414">
    <property type="term" value="P:replication-born double-strand break repair via sister chromatid exchange"/>
    <property type="evidence" value="ECO:0007669"/>
    <property type="project" value="TreeGrafter"/>
</dbReference>
<dbReference type="STRING" id="113540.ENSSFOP00015005202"/>
<organism evidence="1 2">
    <name type="scientific">Scleropages formosus</name>
    <name type="common">Asian bonytongue</name>
    <name type="synonym">Osteoglossum formosum</name>
    <dbReference type="NCBI Taxonomy" id="113540"/>
    <lineage>
        <taxon>Eukaryota</taxon>
        <taxon>Metazoa</taxon>
        <taxon>Chordata</taxon>
        <taxon>Craniata</taxon>
        <taxon>Vertebrata</taxon>
        <taxon>Euteleostomi</taxon>
        <taxon>Actinopterygii</taxon>
        <taxon>Neopterygii</taxon>
        <taxon>Teleostei</taxon>
        <taxon>Osteoglossocephala</taxon>
        <taxon>Osteoglossomorpha</taxon>
        <taxon>Osteoglossiformes</taxon>
        <taxon>Osteoglossidae</taxon>
        <taxon>Scleropages</taxon>
    </lineage>
</organism>
<dbReference type="GO" id="GO:0043240">
    <property type="term" value="C:Fanconi anaemia nuclear complex"/>
    <property type="evidence" value="ECO:0007669"/>
    <property type="project" value="InterPro"/>
</dbReference>
<protein>
    <recommendedName>
        <fullName evidence="3">Fanconi anemia group B protein-like</fullName>
    </recommendedName>
</protein>
<dbReference type="AlphaFoldDB" id="A0A0P7V7Z6"/>